<protein>
    <submittedName>
        <fullName evidence="1">Aerobactin siderophore biosynthesis protein iucB</fullName>
        <ecNumber evidence="1">2.3.1.102</ecNumber>
    </submittedName>
</protein>
<evidence type="ECO:0000313" key="1">
    <source>
        <dbReference type="EMBL" id="STQ10802.1"/>
    </source>
</evidence>
<gene>
    <name evidence="1" type="primary">iucB_2</name>
    <name evidence="1" type="ORF">NCTC10005_03561</name>
</gene>
<dbReference type="AlphaFoldDB" id="A0A377LXK1"/>
<name>A0A377LXK1_ENTCL</name>
<organism evidence="1 2">
    <name type="scientific">Enterobacter cloacae</name>
    <dbReference type="NCBI Taxonomy" id="550"/>
    <lineage>
        <taxon>Bacteria</taxon>
        <taxon>Pseudomonadati</taxon>
        <taxon>Pseudomonadota</taxon>
        <taxon>Gammaproteobacteria</taxon>
        <taxon>Enterobacterales</taxon>
        <taxon>Enterobacteriaceae</taxon>
        <taxon>Enterobacter</taxon>
        <taxon>Enterobacter cloacae complex</taxon>
    </lineage>
</organism>
<dbReference type="Proteomes" id="UP000255106">
    <property type="component" value="Unassembled WGS sequence"/>
</dbReference>
<proteinExistence type="predicted"/>
<evidence type="ECO:0000313" key="2">
    <source>
        <dbReference type="Proteomes" id="UP000255106"/>
    </source>
</evidence>
<reference evidence="1 2" key="1">
    <citation type="submission" date="2018-06" db="EMBL/GenBank/DDBJ databases">
        <authorList>
            <consortium name="Pathogen Informatics"/>
            <person name="Doyle S."/>
        </authorList>
    </citation>
    <scope>NUCLEOTIDE SEQUENCE [LARGE SCALE GENOMIC DNA]</scope>
    <source>
        <strain evidence="1 2">NCTC10005</strain>
    </source>
</reference>
<dbReference type="EC" id="2.3.1.102" evidence="1"/>
<accession>A0A377LXK1</accession>
<sequence>MANANIVHSGYGFRCTATDTSLPLTLGLDGSAVLERLRDIPDGWLVEALDQLFVAAPALTGITLPWAAWQDEPQAQALFALASGDYLARETFWQLPLWLQGERPQASGGMQFDESRQLYFRSALTVRKGKSIAVTMHKLNAP</sequence>
<dbReference type="GO" id="GO:0050133">
    <property type="term" value="F:N6-hydroxylysine O-acetyltransferase activity"/>
    <property type="evidence" value="ECO:0007669"/>
    <property type="project" value="UniProtKB-EC"/>
</dbReference>
<dbReference type="EMBL" id="UGJB01000004">
    <property type="protein sequence ID" value="STQ10802.1"/>
    <property type="molecule type" value="Genomic_DNA"/>
</dbReference>
<keyword evidence="1" id="KW-0808">Transferase</keyword>
<keyword evidence="1" id="KW-0012">Acyltransferase</keyword>